<keyword evidence="12" id="KW-0539">Nucleus</keyword>
<keyword evidence="4 15" id="KW-0812">Transmembrane</keyword>
<comment type="subcellular location">
    <subcellularLocation>
        <location evidence="2">Endoplasmic reticulum membrane</location>
        <topology evidence="2">Single-pass membrane protein</topology>
    </subcellularLocation>
    <subcellularLocation>
        <location evidence="1">Nucleus</location>
    </subcellularLocation>
</comment>
<keyword evidence="5" id="KW-0256">Endoplasmic reticulum</keyword>
<evidence type="ECO:0000256" key="5">
    <source>
        <dbReference type="ARBA" id="ARBA00022824"/>
    </source>
</evidence>
<feature type="compositionally biased region" description="Low complexity" evidence="14">
    <location>
        <begin position="107"/>
        <end position="122"/>
    </location>
</feature>
<keyword evidence="20" id="KW-1185">Reference proteome</keyword>
<dbReference type="GO" id="GO:0005634">
    <property type="term" value="C:nucleus"/>
    <property type="evidence" value="ECO:0007669"/>
    <property type="project" value="UniProtKB-SubCell"/>
</dbReference>
<comment type="subunit">
    <text evidence="13">Interacts with BZIP28.</text>
</comment>
<reference evidence="19 20" key="1">
    <citation type="journal article" date="2020" name="bioRxiv">
        <title>Sequence and annotation of 42 cannabis genomes reveals extensive copy number variation in cannabinoid synthesis and pathogen resistance genes.</title>
        <authorList>
            <person name="Mckernan K.J."/>
            <person name="Helbert Y."/>
            <person name="Kane L.T."/>
            <person name="Ebling H."/>
            <person name="Zhang L."/>
            <person name="Liu B."/>
            <person name="Eaton Z."/>
            <person name="Mclaughlin S."/>
            <person name="Kingan S."/>
            <person name="Baybayan P."/>
            <person name="Concepcion G."/>
            <person name="Jordan M."/>
            <person name="Riva A."/>
            <person name="Barbazuk W."/>
            <person name="Harkins T."/>
        </authorList>
    </citation>
    <scope>NUCLEOTIDE SEQUENCE [LARGE SCALE GENOMIC DNA]</scope>
    <source>
        <strain evidence="19 20">cv. Jamaican Lion 4</strain>
        <strain evidence="17">Father</strain>
        <strain evidence="18">Mother</strain>
        <tissue evidence="17">Leaf</tissue>
    </source>
</reference>
<keyword evidence="7" id="KW-0805">Transcription regulation</keyword>
<evidence type="ECO:0000256" key="13">
    <source>
        <dbReference type="ARBA" id="ARBA00065888"/>
    </source>
</evidence>
<dbReference type="GO" id="GO:0003700">
    <property type="term" value="F:DNA-binding transcription factor activity"/>
    <property type="evidence" value="ECO:0007669"/>
    <property type="project" value="InterPro"/>
</dbReference>
<evidence type="ECO:0000256" key="7">
    <source>
        <dbReference type="ARBA" id="ARBA00023015"/>
    </source>
</evidence>
<dbReference type="Proteomes" id="UP000583929">
    <property type="component" value="Unassembled WGS sequence"/>
</dbReference>
<evidence type="ECO:0000256" key="12">
    <source>
        <dbReference type="ARBA" id="ARBA00023242"/>
    </source>
</evidence>
<dbReference type="PROSITE" id="PS50217">
    <property type="entry name" value="BZIP"/>
    <property type="match status" value="1"/>
</dbReference>
<proteinExistence type="inferred from homology"/>
<dbReference type="InterPro" id="IPR004827">
    <property type="entry name" value="bZIP"/>
</dbReference>
<dbReference type="EMBL" id="JAATIP010000044">
    <property type="protein sequence ID" value="KAF4385614.1"/>
    <property type="molecule type" value="Genomic_DNA"/>
</dbReference>
<dbReference type="SMART" id="SM00338">
    <property type="entry name" value="BRLZ"/>
    <property type="match status" value="1"/>
</dbReference>
<comment type="caution">
    <text evidence="17">The sequence shown here is derived from an EMBL/GenBank/DDBJ whole genome shotgun (WGS) entry which is preliminary data.</text>
</comment>
<dbReference type="PANTHER" id="PTHR47416:SF3">
    <property type="entry name" value="BZIP TRANSCRIPTION FACTOR 17-RELATED"/>
    <property type="match status" value="1"/>
</dbReference>
<feature type="region of interest" description="Disordered" evidence="14">
    <location>
        <begin position="83"/>
        <end position="122"/>
    </location>
</feature>
<feature type="compositionally biased region" description="Basic and acidic residues" evidence="14">
    <location>
        <begin position="513"/>
        <end position="523"/>
    </location>
</feature>
<evidence type="ECO:0000256" key="14">
    <source>
        <dbReference type="SAM" id="MobiDB-lite"/>
    </source>
</evidence>
<evidence type="ECO:0000256" key="6">
    <source>
        <dbReference type="ARBA" id="ARBA00022989"/>
    </source>
</evidence>
<dbReference type="PANTHER" id="PTHR47416">
    <property type="entry name" value="BASIC-LEUCINE ZIPPER TRANSCRIPTION FACTOR F-RELATED"/>
    <property type="match status" value="1"/>
</dbReference>
<evidence type="ECO:0000256" key="15">
    <source>
        <dbReference type="SAM" id="Phobius"/>
    </source>
</evidence>
<evidence type="ECO:0000313" key="17">
    <source>
        <dbReference type="EMBL" id="KAF4376017.1"/>
    </source>
</evidence>
<keyword evidence="11" id="KW-0325">Glycoprotein</keyword>
<keyword evidence="9 15" id="KW-0472">Membrane</keyword>
<feature type="compositionally biased region" description="Polar residues" evidence="14">
    <location>
        <begin position="165"/>
        <end position="190"/>
    </location>
</feature>
<evidence type="ECO:0000256" key="4">
    <source>
        <dbReference type="ARBA" id="ARBA00022692"/>
    </source>
</evidence>
<keyword evidence="8" id="KW-0238">DNA-binding</keyword>
<feature type="transmembrane region" description="Helical" evidence="15">
    <location>
        <begin position="382"/>
        <end position="404"/>
    </location>
</feature>
<evidence type="ECO:0000313" key="18">
    <source>
        <dbReference type="EMBL" id="KAF4385614.1"/>
    </source>
</evidence>
<feature type="region of interest" description="Disordered" evidence="14">
    <location>
        <begin position="513"/>
        <end position="577"/>
    </location>
</feature>
<sequence length="745" mass="80399">MVDPVVADLPMHPTDGHFSADIDSLPIPPFDHQFFSSSDNAPSDNFFSDLGLGFPDNCEYELTFDDIEDLYLPSDTDDFLTTDGFDKAPGLDTDRGVNPTTSEAAVGSKSASTDSDTSTVSGGKDYDVAGYLNCQSSESGSYNVAGAMSVASPDDHELSGGPASSHGSGNCGSAVSEGVNSPVDSDNGFSNLKVKLETEKNCMSKRKKETEEGNGESRTSKFRRSSTLVENSQSHSQSNLTPVNEEDDKKKARLIRNRESAQLSRQRKKHYVEELEDKVRNMHSTITDLNSKISYIMAENASLRQQLGGGGGICPPPPPGMYPHPPMAPMGYPWMPCPPYVLKPQGSQVPLVPIPRLKPQHTVSTPKVKKVEKKTEGRAKKVASISFLGLLFFILLFGGLVPVVDVSFGGLRDKAPVGPDYQFLSIDAHMNGSGENKGVGISGAKSDGFRETVEFVHQERGSQSKPGYGEFVRLRNESEPLAASLYVPRNDKLVKIDGNLIIHSVLASEKTKASLAHSEKSNRETSLAISKDLAPYTAPESGNRGGHAPIYRNPTERHKALGSGASTNTRKDRLQSNAADGRLQQWFREGLAGPLLSSGMCTEVFQFDVSPASASGAIVPASSVSNVSTKHHQNSRQNTTRLKGGNRRILHRVAIPLAGSNYNITEEHVTKNSGKDEFQGNRSVSSMVVSVLVDPREGGNGDVDGMMKPKSLSRIFVVVLIDSVKYVTYSCVLPRVGPHLVTAWA</sequence>
<feature type="domain" description="BZIP" evidence="16">
    <location>
        <begin position="247"/>
        <end position="307"/>
    </location>
</feature>
<evidence type="ECO:0000313" key="20">
    <source>
        <dbReference type="Proteomes" id="UP000583929"/>
    </source>
</evidence>
<comment type="similarity">
    <text evidence="3">Belongs to the bZIP family.</text>
</comment>
<feature type="region of interest" description="Disordered" evidence="14">
    <location>
        <begin position="152"/>
        <end position="251"/>
    </location>
</feature>
<evidence type="ECO:0000256" key="10">
    <source>
        <dbReference type="ARBA" id="ARBA00023163"/>
    </source>
</evidence>
<keyword evidence="6 15" id="KW-1133">Transmembrane helix</keyword>
<evidence type="ECO:0000259" key="16">
    <source>
        <dbReference type="PROSITE" id="PS50217"/>
    </source>
</evidence>
<evidence type="ECO:0000256" key="3">
    <source>
        <dbReference type="ARBA" id="ARBA00007163"/>
    </source>
</evidence>
<dbReference type="GO" id="GO:0003677">
    <property type="term" value="F:DNA binding"/>
    <property type="evidence" value="ECO:0007669"/>
    <property type="project" value="UniProtKB-KW"/>
</dbReference>
<dbReference type="Pfam" id="PF00170">
    <property type="entry name" value="bZIP_1"/>
    <property type="match status" value="1"/>
</dbReference>
<dbReference type="Gene3D" id="1.20.5.170">
    <property type="match status" value="1"/>
</dbReference>
<evidence type="ECO:0000313" key="19">
    <source>
        <dbReference type="Proteomes" id="UP000525078"/>
    </source>
</evidence>
<accession>A0A7J6FZK8</accession>
<dbReference type="InterPro" id="IPR046347">
    <property type="entry name" value="bZIP_sf"/>
</dbReference>
<dbReference type="CDD" id="cd14704">
    <property type="entry name" value="bZIP_HY5-like"/>
    <property type="match status" value="1"/>
</dbReference>
<dbReference type="GO" id="GO:0006950">
    <property type="term" value="P:response to stress"/>
    <property type="evidence" value="ECO:0007669"/>
    <property type="project" value="UniProtKB-ARBA"/>
</dbReference>
<gene>
    <name evidence="18" type="ORF">F8388_010170</name>
    <name evidence="17" type="ORF">G4B88_029381</name>
</gene>
<dbReference type="EMBL" id="JAATIQ010000158">
    <property type="protein sequence ID" value="KAF4376017.1"/>
    <property type="molecule type" value="Genomic_DNA"/>
</dbReference>
<evidence type="ECO:0000256" key="11">
    <source>
        <dbReference type="ARBA" id="ARBA00023180"/>
    </source>
</evidence>
<dbReference type="SUPFAM" id="SSF57959">
    <property type="entry name" value="Leucine zipper domain"/>
    <property type="match status" value="1"/>
</dbReference>
<name>A0A7J6FZK8_CANSA</name>
<organism evidence="17 20">
    <name type="scientific">Cannabis sativa</name>
    <name type="common">Hemp</name>
    <name type="synonym">Marijuana</name>
    <dbReference type="NCBI Taxonomy" id="3483"/>
    <lineage>
        <taxon>Eukaryota</taxon>
        <taxon>Viridiplantae</taxon>
        <taxon>Streptophyta</taxon>
        <taxon>Embryophyta</taxon>
        <taxon>Tracheophyta</taxon>
        <taxon>Spermatophyta</taxon>
        <taxon>Magnoliopsida</taxon>
        <taxon>eudicotyledons</taxon>
        <taxon>Gunneridae</taxon>
        <taxon>Pentapetalae</taxon>
        <taxon>rosids</taxon>
        <taxon>fabids</taxon>
        <taxon>Rosales</taxon>
        <taxon>Cannabaceae</taxon>
        <taxon>Cannabis</taxon>
    </lineage>
</organism>
<keyword evidence="10" id="KW-0804">Transcription</keyword>
<evidence type="ECO:0000256" key="8">
    <source>
        <dbReference type="ARBA" id="ARBA00023125"/>
    </source>
</evidence>
<evidence type="ECO:0000256" key="2">
    <source>
        <dbReference type="ARBA" id="ARBA00004389"/>
    </source>
</evidence>
<feature type="compositionally biased region" description="Polar residues" evidence="14">
    <location>
        <begin position="225"/>
        <end position="242"/>
    </location>
</feature>
<dbReference type="FunFam" id="1.20.5.170:FF:000085">
    <property type="entry name" value="bZIP transcription factor 49"/>
    <property type="match status" value="1"/>
</dbReference>
<dbReference type="AlphaFoldDB" id="A0A7J6FZK8"/>
<evidence type="ECO:0000256" key="9">
    <source>
        <dbReference type="ARBA" id="ARBA00023136"/>
    </source>
</evidence>
<dbReference type="GO" id="GO:0005789">
    <property type="term" value="C:endoplasmic reticulum membrane"/>
    <property type="evidence" value="ECO:0007669"/>
    <property type="project" value="UniProtKB-SubCell"/>
</dbReference>
<protein>
    <recommendedName>
        <fullName evidence="16">BZIP domain-containing protein</fullName>
    </recommendedName>
</protein>
<dbReference type="Proteomes" id="UP000525078">
    <property type="component" value="Unassembled WGS sequence"/>
</dbReference>
<evidence type="ECO:0000256" key="1">
    <source>
        <dbReference type="ARBA" id="ARBA00004123"/>
    </source>
</evidence>